<dbReference type="STRING" id="1047168.A0A0F4GXG7"/>
<comment type="caution">
    <text evidence="7">The sequence shown here is derived from an EMBL/GenBank/DDBJ whole genome shotgun (WGS) entry which is preliminary data.</text>
</comment>
<dbReference type="PANTHER" id="PTHR43918">
    <property type="entry name" value="ACETYLCHOLINESTERASE"/>
    <property type="match status" value="1"/>
</dbReference>
<comment type="similarity">
    <text evidence="1 5">Belongs to the type-B carboxylesterase/lipase family.</text>
</comment>
<dbReference type="PROSITE" id="PS00941">
    <property type="entry name" value="CARBOXYLESTERASE_B_2"/>
    <property type="match status" value="1"/>
</dbReference>
<dbReference type="AlphaFoldDB" id="A0A0F4GXG7"/>
<dbReference type="Gene3D" id="3.40.50.1820">
    <property type="entry name" value="alpha/beta hydrolase"/>
    <property type="match status" value="1"/>
</dbReference>
<evidence type="ECO:0000256" key="5">
    <source>
        <dbReference type="RuleBase" id="RU361235"/>
    </source>
</evidence>
<dbReference type="Pfam" id="PF00135">
    <property type="entry name" value="COesterase"/>
    <property type="match status" value="1"/>
</dbReference>
<dbReference type="GO" id="GO:0004104">
    <property type="term" value="F:cholinesterase activity"/>
    <property type="evidence" value="ECO:0007669"/>
    <property type="project" value="InterPro"/>
</dbReference>
<dbReference type="InterPro" id="IPR029058">
    <property type="entry name" value="AB_hydrolase_fold"/>
</dbReference>
<dbReference type="OrthoDB" id="408631at2759"/>
<evidence type="ECO:0000259" key="6">
    <source>
        <dbReference type="Pfam" id="PF00135"/>
    </source>
</evidence>
<dbReference type="ESTHER" id="9pezi-a0a0f4gxg7">
    <property type="family name" value="Fungal_carboxylesterase_lipase"/>
</dbReference>
<keyword evidence="5" id="KW-0732">Signal</keyword>
<dbReference type="EMBL" id="LAFY01000251">
    <property type="protein sequence ID" value="KJY02097.1"/>
    <property type="molecule type" value="Genomic_DNA"/>
</dbReference>
<reference evidence="7 8" key="1">
    <citation type="submission" date="2015-03" db="EMBL/GenBank/DDBJ databases">
        <title>RNA-seq based gene annotation and comparative genomics of four Zymoseptoria species reveal species-specific pathogenicity related genes and transposable element activity.</title>
        <authorList>
            <person name="Grandaubert J."/>
            <person name="Bhattacharyya A."/>
            <person name="Stukenbrock E.H."/>
        </authorList>
    </citation>
    <scope>NUCLEOTIDE SEQUENCE [LARGE SCALE GENOMIC DNA]</scope>
    <source>
        <strain evidence="7 8">Zb18110</strain>
    </source>
</reference>
<dbReference type="Proteomes" id="UP000033647">
    <property type="component" value="Unassembled WGS sequence"/>
</dbReference>
<protein>
    <recommendedName>
        <fullName evidence="5">Carboxylic ester hydrolase</fullName>
        <ecNumber evidence="5">3.1.1.-</ecNumber>
    </recommendedName>
</protein>
<evidence type="ECO:0000313" key="7">
    <source>
        <dbReference type="EMBL" id="KJY02097.1"/>
    </source>
</evidence>
<dbReference type="InterPro" id="IPR019819">
    <property type="entry name" value="Carboxylesterase_B_CS"/>
</dbReference>
<proteinExistence type="inferred from homology"/>
<feature type="chain" id="PRO_5005117111" description="Carboxylic ester hydrolase" evidence="5">
    <location>
        <begin position="27"/>
        <end position="532"/>
    </location>
</feature>
<evidence type="ECO:0000256" key="2">
    <source>
        <dbReference type="ARBA" id="ARBA00022801"/>
    </source>
</evidence>
<keyword evidence="2 5" id="KW-0378">Hydrolase</keyword>
<accession>A0A0F4GXG7</accession>
<dbReference type="InterPro" id="IPR050654">
    <property type="entry name" value="AChE-related_enzymes"/>
</dbReference>
<dbReference type="InterPro" id="IPR000997">
    <property type="entry name" value="Cholinesterase"/>
</dbReference>
<dbReference type="PRINTS" id="PR00878">
    <property type="entry name" value="CHOLNESTRASE"/>
</dbReference>
<feature type="signal peptide" evidence="5">
    <location>
        <begin position="1"/>
        <end position="26"/>
    </location>
</feature>
<feature type="active site" description="Charge relay system" evidence="4">
    <location>
        <position position="339"/>
    </location>
</feature>
<feature type="active site" description="Acyl-ester intermediate" evidence="4">
    <location>
        <position position="231"/>
    </location>
</feature>
<keyword evidence="8" id="KW-1185">Reference proteome</keyword>
<organism evidence="7 8">
    <name type="scientific">Zymoseptoria brevis</name>
    <dbReference type="NCBI Taxonomy" id="1047168"/>
    <lineage>
        <taxon>Eukaryota</taxon>
        <taxon>Fungi</taxon>
        <taxon>Dikarya</taxon>
        <taxon>Ascomycota</taxon>
        <taxon>Pezizomycotina</taxon>
        <taxon>Dothideomycetes</taxon>
        <taxon>Dothideomycetidae</taxon>
        <taxon>Mycosphaerellales</taxon>
        <taxon>Mycosphaerellaceae</taxon>
        <taxon>Zymoseptoria</taxon>
    </lineage>
</organism>
<feature type="domain" description="Carboxylesterase type B" evidence="6">
    <location>
        <begin position="27"/>
        <end position="497"/>
    </location>
</feature>
<dbReference type="EC" id="3.1.1.-" evidence="5"/>
<sequence>MRAFSTSLALAAPLLALAAPAKRAGSDPTVTLSSGVIVGTATSVLNQPSATGLVNAYLGIPYAQSPPLRFAPPTAAQAWSEPLIAQKFPPSCLQQFFPGEAGVKAKAYLNNPGGPPPPESEDCLYTNVYVPEGTQAGDNKAVMFWIYGGNNQFGTGSLAFYNGSSLAVNHDVIVVTFNYRTNIFGFSNSPEIPKNSQNSGYLDQRFALQWVQDNIRVFGGDPSKVTVFGESAGGYGVKQLLAQPPSPLPFRAAILESQAQGALGNGAVNYQIVLAHFNCTAVTCLRAVRAQDILNFITENSLGFFAVEDNTNVNSNSLPSIRSGQFAPVPILIGTNKDEFTLFLDILGLNGATSPSQVPGLPANLSSIVNPLTDLYNSLVPPITTTILSRLATDAIFTCPASSLSSAIVSAGRQPVWRYRFDADFPNVRFYPNAGAYHSSEIPEVFGTYFENAQTTTAQRELSKYMQGAWAGFAKNPTQGPGWPKLGSAGGKELQLLGSKSNENGGTTVSLKEADVACPLIFPVDVAAGFAY</sequence>
<dbReference type="PROSITE" id="PS00122">
    <property type="entry name" value="CARBOXYLESTERASE_B_1"/>
    <property type="match status" value="1"/>
</dbReference>
<name>A0A0F4GXG7_9PEZI</name>
<evidence type="ECO:0000256" key="3">
    <source>
        <dbReference type="ARBA" id="ARBA00023157"/>
    </source>
</evidence>
<dbReference type="InterPro" id="IPR002018">
    <property type="entry name" value="CarbesteraseB"/>
</dbReference>
<keyword evidence="3" id="KW-1015">Disulfide bond</keyword>
<dbReference type="SUPFAM" id="SSF53474">
    <property type="entry name" value="alpha/beta-Hydrolases"/>
    <property type="match status" value="1"/>
</dbReference>
<feature type="active site" description="Charge relay system" evidence="4">
    <location>
        <position position="438"/>
    </location>
</feature>
<dbReference type="PANTHER" id="PTHR43918:SF4">
    <property type="entry name" value="CARBOXYLIC ESTER HYDROLASE"/>
    <property type="match status" value="1"/>
</dbReference>
<evidence type="ECO:0000256" key="4">
    <source>
        <dbReference type="PIRSR" id="PIRSR600997-1"/>
    </source>
</evidence>
<evidence type="ECO:0000256" key="1">
    <source>
        <dbReference type="ARBA" id="ARBA00005964"/>
    </source>
</evidence>
<dbReference type="InterPro" id="IPR019826">
    <property type="entry name" value="Carboxylesterase_B_AS"/>
</dbReference>
<evidence type="ECO:0000313" key="8">
    <source>
        <dbReference type="Proteomes" id="UP000033647"/>
    </source>
</evidence>
<gene>
    <name evidence="7" type="ORF">TI39_contig259g00004</name>
</gene>